<dbReference type="EMBL" id="FMCT01000001">
    <property type="protein sequence ID" value="SCE70880.1"/>
    <property type="molecule type" value="Genomic_DNA"/>
</dbReference>
<feature type="compositionally biased region" description="Basic and acidic residues" evidence="4">
    <location>
        <begin position="240"/>
        <end position="249"/>
    </location>
</feature>
<name>A0A1C4UGT3_9ACTN</name>
<feature type="region of interest" description="Disordered" evidence="4">
    <location>
        <begin position="237"/>
        <end position="316"/>
    </location>
</feature>
<keyword evidence="7" id="KW-1185">Reference proteome</keyword>
<evidence type="ECO:0000313" key="7">
    <source>
        <dbReference type="Proteomes" id="UP000183585"/>
    </source>
</evidence>
<dbReference type="GO" id="GO:0004789">
    <property type="term" value="F:thiamine-phosphate diphosphorylase activity"/>
    <property type="evidence" value="ECO:0007669"/>
    <property type="project" value="TreeGrafter"/>
</dbReference>
<dbReference type="SUPFAM" id="SSF51391">
    <property type="entry name" value="Thiamin phosphate synthase"/>
    <property type="match status" value="2"/>
</dbReference>
<feature type="compositionally biased region" description="Low complexity" evidence="4">
    <location>
        <begin position="278"/>
        <end position="309"/>
    </location>
</feature>
<gene>
    <name evidence="6" type="ORF">GA0070563_101500</name>
</gene>
<accession>A0A1C4UGT3</accession>
<evidence type="ECO:0000256" key="3">
    <source>
        <dbReference type="ARBA" id="ARBA00022977"/>
    </source>
</evidence>
<evidence type="ECO:0000256" key="2">
    <source>
        <dbReference type="ARBA" id="ARBA00004948"/>
    </source>
</evidence>
<evidence type="ECO:0000256" key="1">
    <source>
        <dbReference type="ARBA" id="ARBA00003814"/>
    </source>
</evidence>
<dbReference type="InterPro" id="IPR001295">
    <property type="entry name" value="Dihydroorotate_DH_CS"/>
</dbReference>
<dbReference type="PANTHER" id="PTHR20857">
    <property type="entry name" value="THIAMINE-PHOSPHATE PYROPHOSPHORYLASE"/>
    <property type="match status" value="1"/>
</dbReference>
<evidence type="ECO:0000256" key="4">
    <source>
        <dbReference type="SAM" id="MobiDB-lite"/>
    </source>
</evidence>
<feature type="compositionally biased region" description="Polar residues" evidence="4">
    <location>
        <begin position="260"/>
        <end position="269"/>
    </location>
</feature>
<dbReference type="InterPro" id="IPR036206">
    <property type="entry name" value="ThiamineP_synth_sf"/>
</dbReference>
<dbReference type="GO" id="GO:0009228">
    <property type="term" value="P:thiamine biosynthetic process"/>
    <property type="evidence" value="ECO:0007669"/>
    <property type="project" value="UniProtKB-KW"/>
</dbReference>
<dbReference type="GO" id="GO:0005737">
    <property type="term" value="C:cytoplasm"/>
    <property type="evidence" value="ECO:0007669"/>
    <property type="project" value="TreeGrafter"/>
</dbReference>
<dbReference type="PROSITE" id="PS00912">
    <property type="entry name" value="DHODEHASE_2"/>
    <property type="match status" value="1"/>
</dbReference>
<comment type="pathway">
    <text evidence="2">Cofactor biosynthesis; thiamine diphosphate biosynthesis.</text>
</comment>
<sequence>MVAGAVAGGVRWVVLREKGLPRAERAALAAELRPILAEAGGTLVVAGPDPLGGDAVHLPAAGPYPPPRRDPTGHAPTDPADRPAPTRAEPVYRAGPADRPGCPGPADHSGPAGRARPWLVGRSCHDAAELARLTTEDYAILSPVYPSRSKPGYGPPLGTLRLGALIRFSPVPVLALGGIETPDQVRACLTAGAAGVAVQGAIMRAGDPAGAAAALTTAWAEAAALTTDWPEVAALTTARAEGRSRHPHAETQGTGLRPTVPTQGSSLTARSGHGRPQPSTAPTDTTPTAPAATVPATTSTTPTATTPTDRASEATR</sequence>
<protein>
    <submittedName>
        <fullName evidence="6">Thiamine-phosphate pyrophosphorylase</fullName>
    </submittedName>
</protein>
<dbReference type="Proteomes" id="UP000183585">
    <property type="component" value="Unassembled WGS sequence"/>
</dbReference>
<dbReference type="PANTHER" id="PTHR20857:SF15">
    <property type="entry name" value="THIAMINE-PHOSPHATE SYNTHASE"/>
    <property type="match status" value="1"/>
</dbReference>
<dbReference type="Gene3D" id="3.20.20.70">
    <property type="entry name" value="Aldolase class I"/>
    <property type="match status" value="1"/>
</dbReference>
<reference evidence="7" key="1">
    <citation type="submission" date="2016-06" db="EMBL/GenBank/DDBJ databases">
        <authorList>
            <person name="Varghese N."/>
            <person name="Submissions Spin"/>
        </authorList>
    </citation>
    <scope>NUCLEOTIDE SEQUENCE [LARGE SCALE GENOMIC DNA]</scope>
    <source>
        <strain evidence="7">DSM 43168</strain>
    </source>
</reference>
<dbReference type="CDD" id="cd00564">
    <property type="entry name" value="TMP_TenI"/>
    <property type="match status" value="1"/>
</dbReference>
<comment type="function">
    <text evidence="1">Condenses 4-methyl-5-(beta-hydroxyethyl)thiazole monophosphate (THZ-P) and 2-methyl-4-amino-5-hydroxymethyl pyrimidine pyrophosphate (HMP-PP) to form thiamine monophosphate (TMP).</text>
</comment>
<keyword evidence="3" id="KW-0784">Thiamine biosynthesis</keyword>
<evidence type="ECO:0000313" key="6">
    <source>
        <dbReference type="EMBL" id="SCE70880.1"/>
    </source>
</evidence>
<dbReference type="InterPro" id="IPR022998">
    <property type="entry name" value="ThiamineP_synth_TenI"/>
</dbReference>
<dbReference type="InterPro" id="IPR013785">
    <property type="entry name" value="Aldolase_TIM"/>
</dbReference>
<organism evidence="6 7">
    <name type="scientific">Micromonospora carbonacea</name>
    <dbReference type="NCBI Taxonomy" id="47853"/>
    <lineage>
        <taxon>Bacteria</taxon>
        <taxon>Bacillati</taxon>
        <taxon>Actinomycetota</taxon>
        <taxon>Actinomycetes</taxon>
        <taxon>Micromonosporales</taxon>
        <taxon>Micromonosporaceae</taxon>
        <taxon>Micromonospora</taxon>
    </lineage>
</organism>
<feature type="region of interest" description="Disordered" evidence="4">
    <location>
        <begin position="54"/>
        <end position="114"/>
    </location>
</feature>
<proteinExistence type="predicted"/>
<dbReference type="Pfam" id="PF02581">
    <property type="entry name" value="TMP-TENI"/>
    <property type="match status" value="1"/>
</dbReference>
<feature type="compositionally biased region" description="Low complexity" evidence="4">
    <location>
        <begin position="75"/>
        <end position="88"/>
    </location>
</feature>
<feature type="domain" description="Thiamine phosphate synthase/TenI" evidence="5">
    <location>
        <begin position="118"/>
        <end position="202"/>
    </location>
</feature>
<dbReference type="GO" id="GO:0006207">
    <property type="term" value="P:'de novo' pyrimidine nucleobase biosynthetic process"/>
    <property type="evidence" value="ECO:0007669"/>
    <property type="project" value="InterPro"/>
</dbReference>
<evidence type="ECO:0000259" key="5">
    <source>
        <dbReference type="Pfam" id="PF02581"/>
    </source>
</evidence>
<dbReference type="GO" id="GO:0016627">
    <property type="term" value="F:oxidoreductase activity, acting on the CH-CH group of donors"/>
    <property type="evidence" value="ECO:0007669"/>
    <property type="project" value="InterPro"/>
</dbReference>
<dbReference type="AlphaFoldDB" id="A0A1C4UGT3"/>